<dbReference type="Proteomes" id="UP000789831">
    <property type="component" value="Unassembled WGS sequence"/>
</dbReference>
<evidence type="ECO:0000259" key="1">
    <source>
        <dbReference type="Pfam" id="PF18553"/>
    </source>
</evidence>
<dbReference type="EMBL" id="CAJVPL010000054">
    <property type="protein sequence ID" value="CAG8439184.1"/>
    <property type="molecule type" value="Genomic_DNA"/>
</dbReference>
<sequence>MTSIQELQTLILTTLDAQDSIPDTTELREENGESIDFLKVLGALNSLLDKEMVKYDTIESEFWTLTAEGTEIADTGSHEAKVFEAIPVGDEGITISELQNLLGEAAKIGQGKAFKNKWIAKNGNKLLRTVDSIIDQTRLDLEKIRSIGTHSDPKVLNELKKRKLCDKQWVVILFEIHCHS</sequence>
<organism evidence="2 3">
    <name type="scientific">Ambispora gerdemannii</name>
    <dbReference type="NCBI Taxonomy" id="144530"/>
    <lineage>
        <taxon>Eukaryota</taxon>
        <taxon>Fungi</taxon>
        <taxon>Fungi incertae sedis</taxon>
        <taxon>Mucoromycota</taxon>
        <taxon>Glomeromycotina</taxon>
        <taxon>Glomeromycetes</taxon>
        <taxon>Archaeosporales</taxon>
        <taxon>Ambisporaceae</taxon>
        <taxon>Ambispora</taxon>
    </lineage>
</organism>
<dbReference type="FunFam" id="1.10.10.2330:FF:000002">
    <property type="entry name" value="Phenylalanyl-tRNA synthetase alpha chain"/>
    <property type="match status" value="1"/>
</dbReference>
<dbReference type="Pfam" id="PF18553">
    <property type="entry name" value="PheRS_DBD3"/>
    <property type="match status" value="1"/>
</dbReference>
<feature type="domain" description="PheRS DNA binding" evidence="1">
    <location>
        <begin position="77"/>
        <end position="133"/>
    </location>
</feature>
<proteinExistence type="predicted"/>
<dbReference type="InterPro" id="IPR040725">
    <property type="entry name" value="PheRS_DBD3"/>
</dbReference>
<evidence type="ECO:0000313" key="3">
    <source>
        <dbReference type="Proteomes" id="UP000789831"/>
    </source>
</evidence>
<dbReference type="AlphaFoldDB" id="A0A9N8YQD0"/>
<comment type="caution">
    <text evidence="2">The sequence shown here is derived from an EMBL/GenBank/DDBJ whole genome shotgun (WGS) entry which is preliminary data.</text>
</comment>
<dbReference type="Gene3D" id="1.10.10.2330">
    <property type="match status" value="1"/>
</dbReference>
<dbReference type="OrthoDB" id="238316at2759"/>
<name>A0A9N8YQD0_9GLOM</name>
<accession>A0A9N8YQD0</accession>
<dbReference type="Gene3D" id="3.30.1370.240">
    <property type="match status" value="1"/>
</dbReference>
<evidence type="ECO:0000313" key="2">
    <source>
        <dbReference type="EMBL" id="CAG8439184.1"/>
    </source>
</evidence>
<protein>
    <submittedName>
        <fullName evidence="2">9997_t:CDS:1</fullName>
    </submittedName>
</protein>
<dbReference type="Gene3D" id="1.10.10.2320">
    <property type="match status" value="1"/>
</dbReference>
<gene>
    <name evidence="2" type="ORF">AGERDE_LOCUS922</name>
</gene>
<reference evidence="2" key="1">
    <citation type="submission" date="2021-06" db="EMBL/GenBank/DDBJ databases">
        <authorList>
            <person name="Kallberg Y."/>
            <person name="Tangrot J."/>
            <person name="Rosling A."/>
        </authorList>
    </citation>
    <scope>NUCLEOTIDE SEQUENCE</scope>
    <source>
        <strain evidence="2">MT106</strain>
    </source>
</reference>
<keyword evidence="3" id="KW-1185">Reference proteome</keyword>